<proteinExistence type="predicted"/>
<reference evidence="1 2" key="1">
    <citation type="submission" date="2016-10" db="EMBL/GenBank/DDBJ databases">
        <authorList>
            <person name="de Groot N.N."/>
        </authorList>
    </citation>
    <scope>NUCLEOTIDE SEQUENCE [LARGE SCALE GENOMIC DNA]</scope>
    <source>
        <strain evidence="1 2">CGMCC 4.2026</strain>
    </source>
</reference>
<gene>
    <name evidence="1" type="ORF">SAMN05216267_1006240</name>
</gene>
<organism evidence="1 2">
    <name type="scientific">Actinacidiphila rubida</name>
    <dbReference type="NCBI Taxonomy" id="310780"/>
    <lineage>
        <taxon>Bacteria</taxon>
        <taxon>Bacillati</taxon>
        <taxon>Actinomycetota</taxon>
        <taxon>Actinomycetes</taxon>
        <taxon>Kitasatosporales</taxon>
        <taxon>Streptomycetaceae</taxon>
        <taxon>Actinacidiphila</taxon>
    </lineage>
</organism>
<dbReference type="AlphaFoldDB" id="A0A1H8HH02"/>
<protein>
    <submittedName>
        <fullName evidence="1">Uncharacterized protein</fullName>
    </submittedName>
</protein>
<dbReference type="EMBL" id="FODD01000006">
    <property type="protein sequence ID" value="SEN55571.1"/>
    <property type="molecule type" value="Genomic_DNA"/>
</dbReference>
<sequence length="181" mass="18919">MRAMRAMRAVRTNRPNEVKAAAWGHRPARAGAAGGVVLALAATGCSVGQGSPDGWRYLRTGSVAVALPKTWRVRAGGAELPGTLGRTDAALTVAGAVPARAGRLPSDARRETLTIDGSRAQVLSYAQATPDGRPAGHVEVRLRDPAGHPVTIRAWAVDGTAHDPALLQEIVNSVEFPARQQ</sequence>
<dbReference type="Proteomes" id="UP000181951">
    <property type="component" value="Unassembled WGS sequence"/>
</dbReference>
<evidence type="ECO:0000313" key="2">
    <source>
        <dbReference type="Proteomes" id="UP000181951"/>
    </source>
</evidence>
<keyword evidence="2" id="KW-1185">Reference proteome</keyword>
<evidence type="ECO:0000313" key="1">
    <source>
        <dbReference type="EMBL" id="SEN55571.1"/>
    </source>
</evidence>
<dbReference type="STRING" id="310780.SAMN05216267_1006240"/>
<accession>A0A1H8HH02</accession>
<name>A0A1H8HH02_9ACTN</name>